<dbReference type="InterPro" id="IPR049680">
    <property type="entry name" value="FLVCR1-2_SLC49-like"/>
</dbReference>
<dbReference type="EMBL" id="JAHFXS010000214">
    <property type="protein sequence ID" value="KAG9987570.1"/>
    <property type="molecule type" value="Genomic_DNA"/>
</dbReference>
<feature type="transmembrane region" description="Helical" evidence="6">
    <location>
        <begin position="151"/>
        <end position="171"/>
    </location>
</feature>
<accession>A0A9P8G0R4</accession>
<keyword evidence="4 6" id="KW-0472">Membrane</keyword>
<keyword evidence="3 6" id="KW-1133">Transmembrane helix</keyword>
<feature type="transmembrane region" description="Helical" evidence="6">
    <location>
        <begin position="55"/>
        <end position="73"/>
    </location>
</feature>
<dbReference type="Pfam" id="PF07690">
    <property type="entry name" value="MFS_1"/>
    <property type="match status" value="1"/>
</dbReference>
<gene>
    <name evidence="7" type="ORF">KCU98_g3239</name>
</gene>
<dbReference type="PANTHER" id="PTHR10924">
    <property type="entry name" value="MAJOR FACILITATOR SUPERFAMILY PROTEIN-RELATED"/>
    <property type="match status" value="1"/>
</dbReference>
<feature type="transmembrane region" description="Helical" evidence="6">
    <location>
        <begin position="221"/>
        <end position="239"/>
    </location>
</feature>
<feature type="transmembrane region" description="Helical" evidence="6">
    <location>
        <begin position="122"/>
        <end position="139"/>
    </location>
</feature>
<evidence type="ECO:0000313" key="8">
    <source>
        <dbReference type="Proteomes" id="UP000729357"/>
    </source>
</evidence>
<dbReference type="Proteomes" id="UP000729357">
    <property type="component" value="Unassembled WGS sequence"/>
</dbReference>
<dbReference type="PANTHER" id="PTHR10924:SF6">
    <property type="entry name" value="SOLUTE CARRIER FAMILY 49 MEMBER A3"/>
    <property type="match status" value="1"/>
</dbReference>
<reference evidence="7" key="1">
    <citation type="journal article" date="2021" name="J Fungi (Basel)">
        <title>Virulence traits and population genomics of the black yeast Aureobasidium melanogenum.</title>
        <authorList>
            <person name="Cernosa A."/>
            <person name="Sun X."/>
            <person name="Gostincar C."/>
            <person name="Fang C."/>
            <person name="Gunde-Cimerman N."/>
            <person name="Song Z."/>
        </authorList>
    </citation>
    <scope>NUCLEOTIDE SEQUENCE</scope>
    <source>
        <strain evidence="7">EXF-9298</strain>
    </source>
</reference>
<feature type="transmembrane region" description="Helical" evidence="6">
    <location>
        <begin position="436"/>
        <end position="456"/>
    </location>
</feature>
<evidence type="ECO:0000256" key="5">
    <source>
        <dbReference type="SAM" id="MobiDB-lite"/>
    </source>
</evidence>
<feature type="transmembrane region" description="Helical" evidence="6">
    <location>
        <begin position="362"/>
        <end position="385"/>
    </location>
</feature>
<evidence type="ECO:0000256" key="6">
    <source>
        <dbReference type="SAM" id="Phobius"/>
    </source>
</evidence>
<proteinExistence type="predicted"/>
<feature type="transmembrane region" description="Helical" evidence="6">
    <location>
        <begin position="340"/>
        <end position="356"/>
    </location>
</feature>
<reference evidence="7" key="2">
    <citation type="submission" date="2021-08" db="EMBL/GenBank/DDBJ databases">
        <authorList>
            <person name="Gostincar C."/>
            <person name="Sun X."/>
            <person name="Song Z."/>
            <person name="Gunde-Cimerman N."/>
        </authorList>
    </citation>
    <scope>NUCLEOTIDE SEQUENCE</scope>
    <source>
        <strain evidence="7">EXF-9298</strain>
    </source>
</reference>
<feature type="compositionally biased region" description="Basic and acidic residues" evidence="5">
    <location>
        <begin position="1"/>
        <end position="14"/>
    </location>
</feature>
<dbReference type="SUPFAM" id="SSF103473">
    <property type="entry name" value="MFS general substrate transporter"/>
    <property type="match status" value="1"/>
</dbReference>
<evidence type="ECO:0000256" key="3">
    <source>
        <dbReference type="ARBA" id="ARBA00022989"/>
    </source>
</evidence>
<feature type="transmembrane region" description="Helical" evidence="6">
    <location>
        <begin position="270"/>
        <end position="296"/>
    </location>
</feature>
<dbReference type="InterPro" id="IPR011701">
    <property type="entry name" value="MFS"/>
</dbReference>
<evidence type="ECO:0000256" key="1">
    <source>
        <dbReference type="ARBA" id="ARBA00004141"/>
    </source>
</evidence>
<dbReference type="AlphaFoldDB" id="A0A9P8G0R4"/>
<feature type="region of interest" description="Disordered" evidence="5">
    <location>
        <begin position="1"/>
        <end position="30"/>
    </location>
</feature>
<name>A0A9P8G0R4_AURME</name>
<feature type="non-terminal residue" evidence="7">
    <location>
        <position position="479"/>
    </location>
</feature>
<dbReference type="Gene3D" id="1.20.1250.20">
    <property type="entry name" value="MFS general substrate transporter like domains"/>
    <property type="match status" value="2"/>
</dbReference>
<comment type="subcellular location">
    <subcellularLocation>
        <location evidence="1">Membrane</location>
        <topology evidence="1">Multi-pass membrane protein</topology>
    </subcellularLocation>
</comment>
<keyword evidence="2 6" id="KW-0812">Transmembrane</keyword>
<dbReference type="GO" id="GO:0022857">
    <property type="term" value="F:transmembrane transporter activity"/>
    <property type="evidence" value="ECO:0007669"/>
    <property type="project" value="InterPro"/>
</dbReference>
<feature type="transmembrane region" description="Helical" evidence="6">
    <location>
        <begin position="397"/>
        <end position="416"/>
    </location>
</feature>
<keyword evidence="8" id="KW-1185">Reference proteome</keyword>
<organism evidence="7 8">
    <name type="scientific">Aureobasidium melanogenum</name>
    <name type="common">Aureobasidium pullulans var. melanogenum</name>
    <dbReference type="NCBI Taxonomy" id="46634"/>
    <lineage>
        <taxon>Eukaryota</taxon>
        <taxon>Fungi</taxon>
        <taxon>Dikarya</taxon>
        <taxon>Ascomycota</taxon>
        <taxon>Pezizomycotina</taxon>
        <taxon>Dothideomycetes</taxon>
        <taxon>Dothideomycetidae</taxon>
        <taxon>Dothideales</taxon>
        <taxon>Saccotheciaceae</taxon>
        <taxon>Aureobasidium</taxon>
    </lineage>
</organism>
<sequence>MADRTSLESSHSDNDDSEMAPLNPTTTTVEDLDSPTAIAALNNLNEPYKLYKRRFVGLIVLFMLNIIVSWDWLTFSAVSTTSAQFFNVSESAINWLSTGFLFAFIVASPFTIWALHRGPKTSIVISALLLFLGNWIRYAGSRAGSHGNFPLVVVGQIIIGFAQPFVLAAPTRYSDLWFPETGFFGRVSATAFASLANPLGGALGQLIGPLWATSPEDVPDMVLYTAIVSCVACLPAFIVPSKPPTPPSPTGGIKKLDITGSIKLLKGNKAFILVWMAFGVYVGFFNAVSSLINQIFEPYGFTETDAGIAGAILIFVGLGASAAVSPFVDRTKLYLPTIKLLVPLIAIGYLALIFMPETRTTAGPYAICALLGAASFSLLPCALEYLVEITHPASPEVSSTICWAGGQLFGAIFIIVMDALKGGLPGQPKDSMKRALIFEAVISCLAVPCVFALDFLSGDSIGLSRRDAENAVDGTAENS</sequence>
<comment type="caution">
    <text evidence="7">The sequence shown here is derived from an EMBL/GenBank/DDBJ whole genome shotgun (WGS) entry which is preliminary data.</text>
</comment>
<feature type="transmembrane region" description="Helical" evidence="6">
    <location>
        <begin position="183"/>
        <end position="201"/>
    </location>
</feature>
<protein>
    <submittedName>
        <fullName evidence="7">MFS general substrate transporter</fullName>
    </submittedName>
</protein>
<evidence type="ECO:0000313" key="7">
    <source>
        <dbReference type="EMBL" id="KAG9987570.1"/>
    </source>
</evidence>
<feature type="transmembrane region" description="Helical" evidence="6">
    <location>
        <begin position="93"/>
        <end position="115"/>
    </location>
</feature>
<evidence type="ECO:0000256" key="4">
    <source>
        <dbReference type="ARBA" id="ARBA00023136"/>
    </source>
</evidence>
<dbReference type="GO" id="GO:0016020">
    <property type="term" value="C:membrane"/>
    <property type="evidence" value="ECO:0007669"/>
    <property type="project" value="UniProtKB-SubCell"/>
</dbReference>
<dbReference type="InterPro" id="IPR036259">
    <property type="entry name" value="MFS_trans_sf"/>
</dbReference>
<feature type="transmembrane region" description="Helical" evidence="6">
    <location>
        <begin position="308"/>
        <end position="328"/>
    </location>
</feature>
<evidence type="ECO:0000256" key="2">
    <source>
        <dbReference type="ARBA" id="ARBA00022692"/>
    </source>
</evidence>